<feature type="region of interest" description="Disordered" evidence="5">
    <location>
        <begin position="373"/>
        <end position="420"/>
    </location>
</feature>
<feature type="compositionally biased region" description="Polar residues" evidence="5">
    <location>
        <begin position="399"/>
        <end position="413"/>
    </location>
</feature>
<keyword evidence="3" id="KW-0469">Meiosis</keyword>
<keyword evidence="1" id="KW-0677">Repeat</keyword>
<evidence type="ECO:0000256" key="5">
    <source>
        <dbReference type="SAM" id="MobiDB-lite"/>
    </source>
</evidence>
<evidence type="ECO:0000259" key="6">
    <source>
        <dbReference type="PROSITE" id="PS50102"/>
    </source>
</evidence>
<reference evidence="7 8" key="1">
    <citation type="journal article" date="2021" name="Commun. Biol.">
        <title>The genome of Shorea leprosula (Dipterocarpaceae) highlights the ecological relevance of drought in aseasonal tropical rainforests.</title>
        <authorList>
            <person name="Ng K.K.S."/>
            <person name="Kobayashi M.J."/>
            <person name="Fawcett J.A."/>
            <person name="Hatakeyama M."/>
            <person name="Paape T."/>
            <person name="Ng C.H."/>
            <person name="Ang C.C."/>
            <person name="Tnah L.H."/>
            <person name="Lee C.T."/>
            <person name="Nishiyama T."/>
            <person name="Sese J."/>
            <person name="O'Brien M.J."/>
            <person name="Copetti D."/>
            <person name="Mohd Noor M.I."/>
            <person name="Ong R.C."/>
            <person name="Putra M."/>
            <person name="Sireger I.Z."/>
            <person name="Indrioko S."/>
            <person name="Kosugi Y."/>
            <person name="Izuno A."/>
            <person name="Isagi Y."/>
            <person name="Lee S.L."/>
            <person name="Shimizu K.K."/>
        </authorList>
    </citation>
    <scope>NUCLEOTIDE SEQUENCE [LARGE SCALE GENOMIC DNA]</scope>
    <source>
        <strain evidence="7">214</strain>
    </source>
</reference>
<dbReference type="FunFam" id="3.30.70.330:FF:000101">
    <property type="entry name" value="Protein MEI2-like 1"/>
    <property type="match status" value="1"/>
</dbReference>
<dbReference type="InterPro" id="IPR000504">
    <property type="entry name" value="RRM_dom"/>
</dbReference>
<evidence type="ECO:0000313" key="8">
    <source>
        <dbReference type="Proteomes" id="UP001054252"/>
    </source>
</evidence>
<dbReference type="EMBL" id="BPVZ01000040">
    <property type="protein sequence ID" value="GKV14258.1"/>
    <property type="molecule type" value="Genomic_DNA"/>
</dbReference>
<protein>
    <recommendedName>
        <fullName evidence="6">RRM domain-containing protein</fullName>
    </recommendedName>
</protein>
<dbReference type="InterPro" id="IPR035979">
    <property type="entry name" value="RBD_domain_sf"/>
</dbReference>
<gene>
    <name evidence="7" type="ORF">SLEP1_g25159</name>
</gene>
<feature type="region of interest" description="Disordered" evidence="5">
    <location>
        <begin position="296"/>
        <end position="361"/>
    </location>
</feature>
<dbReference type="InterPro" id="IPR012677">
    <property type="entry name" value="Nucleotide-bd_a/b_plait_sf"/>
</dbReference>
<dbReference type="Proteomes" id="UP001054252">
    <property type="component" value="Unassembled WGS sequence"/>
</dbReference>
<dbReference type="Gene3D" id="3.30.70.330">
    <property type="match status" value="2"/>
</dbReference>
<dbReference type="Pfam" id="PF04059">
    <property type="entry name" value="RRM_2"/>
    <property type="match status" value="1"/>
</dbReference>
<feature type="compositionally biased region" description="Polar residues" evidence="5">
    <location>
        <begin position="619"/>
        <end position="633"/>
    </location>
</feature>
<keyword evidence="2 4" id="KW-0694">RNA-binding</keyword>
<evidence type="ECO:0000256" key="2">
    <source>
        <dbReference type="ARBA" id="ARBA00022884"/>
    </source>
</evidence>
<name>A0AAV5JI25_9ROSI</name>
<evidence type="ECO:0000313" key="7">
    <source>
        <dbReference type="EMBL" id="GKV14258.1"/>
    </source>
</evidence>
<dbReference type="GO" id="GO:0051321">
    <property type="term" value="P:meiotic cell cycle"/>
    <property type="evidence" value="ECO:0007669"/>
    <property type="project" value="UniProtKB-KW"/>
</dbReference>
<feature type="compositionally biased region" description="Polar residues" evidence="5">
    <location>
        <begin position="327"/>
        <end position="361"/>
    </location>
</feature>
<dbReference type="GO" id="GO:0003723">
    <property type="term" value="F:RNA binding"/>
    <property type="evidence" value="ECO:0007669"/>
    <property type="project" value="UniProtKB-UniRule"/>
</dbReference>
<organism evidence="7 8">
    <name type="scientific">Rubroshorea leprosula</name>
    <dbReference type="NCBI Taxonomy" id="152421"/>
    <lineage>
        <taxon>Eukaryota</taxon>
        <taxon>Viridiplantae</taxon>
        <taxon>Streptophyta</taxon>
        <taxon>Embryophyta</taxon>
        <taxon>Tracheophyta</taxon>
        <taxon>Spermatophyta</taxon>
        <taxon>Magnoliopsida</taxon>
        <taxon>eudicotyledons</taxon>
        <taxon>Gunneridae</taxon>
        <taxon>Pentapetalae</taxon>
        <taxon>rosids</taxon>
        <taxon>malvids</taxon>
        <taxon>Malvales</taxon>
        <taxon>Dipterocarpaceae</taxon>
        <taxon>Rubroshorea</taxon>
    </lineage>
</organism>
<feature type="compositionally biased region" description="Polar residues" evidence="5">
    <location>
        <begin position="296"/>
        <end position="305"/>
    </location>
</feature>
<dbReference type="Pfam" id="PF00076">
    <property type="entry name" value="RRM_1"/>
    <property type="match status" value="1"/>
</dbReference>
<accession>A0AAV5JI25</accession>
<evidence type="ECO:0000256" key="1">
    <source>
        <dbReference type="ARBA" id="ARBA00022737"/>
    </source>
</evidence>
<dbReference type="FunFam" id="3.30.70.330:FF:001402">
    <property type="entry name" value="Terminal EAR1-like 1"/>
    <property type="match status" value="1"/>
</dbReference>
<feature type="compositionally biased region" description="Pro residues" evidence="5">
    <location>
        <begin position="313"/>
        <end position="322"/>
    </location>
</feature>
<dbReference type="PANTHER" id="PTHR23189">
    <property type="entry name" value="RNA RECOGNITION MOTIF-CONTAINING"/>
    <property type="match status" value="1"/>
</dbReference>
<evidence type="ECO:0000256" key="4">
    <source>
        <dbReference type="PROSITE-ProRule" id="PRU00176"/>
    </source>
</evidence>
<feature type="domain" description="RRM" evidence="6">
    <location>
        <begin position="204"/>
        <end position="277"/>
    </location>
</feature>
<dbReference type="AlphaFoldDB" id="A0AAV5JI25"/>
<dbReference type="SUPFAM" id="SSF54928">
    <property type="entry name" value="RNA-binding domain, RBD"/>
    <property type="match status" value="2"/>
</dbReference>
<dbReference type="PROSITE" id="PS50102">
    <property type="entry name" value="RRM"/>
    <property type="match status" value="1"/>
</dbReference>
<dbReference type="CDD" id="cd12530">
    <property type="entry name" value="RRM3_EAR1_like"/>
    <property type="match status" value="1"/>
</dbReference>
<proteinExistence type="predicted"/>
<dbReference type="InterPro" id="IPR034458">
    <property type="entry name" value="EAR1-like_RRM3"/>
</dbReference>
<dbReference type="InterPro" id="IPR007201">
    <property type="entry name" value="Mei2-like_Rrm_C"/>
</dbReference>
<keyword evidence="8" id="KW-1185">Reference proteome</keyword>
<dbReference type="SMART" id="SM00360">
    <property type="entry name" value="RRM"/>
    <property type="match status" value="2"/>
</dbReference>
<feature type="region of interest" description="Disordered" evidence="5">
    <location>
        <begin position="591"/>
        <end position="633"/>
    </location>
</feature>
<evidence type="ECO:0000256" key="3">
    <source>
        <dbReference type="ARBA" id="ARBA00023254"/>
    </source>
</evidence>
<sequence length="646" mass="71301">MGSLLDPSAQEFRPTYCLVTPAPIPTQIPIFRASPPQLFYPYPPQTVAFVDTSVGFPQYPAPVLPTYVVQQPSLPPPSTAATRSLLLSSVLSDVSETLVRRELEVFGEVRGVQMERVLDGIVTVHFYDLRDAERALKEIREQHMQQQTRLKNHYMSLTTLGPGGESNAFPPQPPPARGLVAGRAVWAHFVVPSCNAVPSGNNQGTVVVFNLDSAVSSSELKENFQSFGAIKELRETPGKKNQRFIEFYDVRDAAKALKELNGKEINGRQIVIEFSRPGGHTGKLINKAAVTGSATIHSKNIVTSSPRPRHPRYLPPPPPPPGKFSSHLPSNVSPGSFLSQKRPSTIKSPNPGTPNGNSSRCISVEASMGKLSLSGGSGDEIEKKAGNGIPKKSAKKNHNSPSTASSSKQQYSRNRPWKSKQVKRFDPRFLISQDVMIEADSRDSRTTVMIKNIPNKYSQKLLLNMLDNHCIHCNEQISDGDDQPLSAYDFVYLPIDFNNKCNVGYGFVNMTSPEATWRLYKAFHHQHWEVFNSRKICEVTYARVQGVEALKDHFKDSKFPCELDHYLPVVFSPPRDGKQLTEPVPIVGPKKEKKQQIVCDDSSKSTIATTDDEEDDVTAGSSDSQQQASIITDSANHSTCISVPVD</sequence>
<comment type="caution">
    <text evidence="7">The sequence shown here is derived from an EMBL/GenBank/DDBJ whole genome shotgun (WGS) entry which is preliminary data.</text>
</comment>